<evidence type="ECO:0000256" key="4">
    <source>
        <dbReference type="ARBA" id="ARBA00022771"/>
    </source>
</evidence>
<dbReference type="InterPro" id="IPR052259">
    <property type="entry name" value="Nucleoredoxin-like"/>
</dbReference>
<dbReference type="SMART" id="SM00291">
    <property type="entry name" value="ZnF_ZZ"/>
    <property type="match status" value="2"/>
</dbReference>
<comment type="catalytic activity">
    <reaction evidence="9">
        <text>[protein]-dithiol + NAD(+) = [protein]-disulfide + NADH + H(+)</text>
        <dbReference type="Rhea" id="RHEA:18749"/>
        <dbReference type="Rhea" id="RHEA-COMP:10593"/>
        <dbReference type="Rhea" id="RHEA-COMP:10594"/>
        <dbReference type="ChEBI" id="CHEBI:15378"/>
        <dbReference type="ChEBI" id="CHEBI:29950"/>
        <dbReference type="ChEBI" id="CHEBI:50058"/>
        <dbReference type="ChEBI" id="CHEBI:57540"/>
        <dbReference type="ChEBI" id="CHEBI:57945"/>
        <dbReference type="EC" id="1.8.1.8"/>
    </reaction>
</comment>
<dbReference type="Pfam" id="PF13905">
    <property type="entry name" value="Thioredoxin_8"/>
    <property type="match status" value="2"/>
</dbReference>
<dbReference type="PANTHER" id="PTHR13871">
    <property type="entry name" value="THIOREDOXIN"/>
    <property type="match status" value="1"/>
</dbReference>
<dbReference type="AlphaFoldDB" id="A0A814SGV1"/>
<dbReference type="OrthoDB" id="409136at2759"/>
<reference evidence="14" key="1">
    <citation type="submission" date="2021-02" db="EMBL/GenBank/DDBJ databases">
        <authorList>
            <person name="Nowell W R."/>
        </authorList>
    </citation>
    <scope>NUCLEOTIDE SEQUENCE</scope>
</reference>
<evidence type="ECO:0000256" key="11">
    <source>
        <dbReference type="PROSITE-ProRule" id="PRU00228"/>
    </source>
</evidence>
<dbReference type="InterPro" id="IPR012336">
    <property type="entry name" value="Thioredoxin-like_fold"/>
</dbReference>
<feature type="domain" description="Thioredoxin" evidence="13">
    <location>
        <begin position="212"/>
        <end position="364"/>
    </location>
</feature>
<dbReference type="Gene3D" id="3.40.30.10">
    <property type="entry name" value="Glutaredoxin"/>
    <property type="match status" value="2"/>
</dbReference>
<dbReference type="CDD" id="cd02249">
    <property type="entry name" value="ZZ"/>
    <property type="match status" value="1"/>
</dbReference>
<evidence type="ECO:0000256" key="10">
    <source>
        <dbReference type="ARBA" id="ARBA00047804"/>
    </source>
</evidence>
<keyword evidence="7" id="KW-0520">NAD</keyword>
<dbReference type="InterPro" id="IPR000433">
    <property type="entry name" value="Znf_ZZ"/>
</dbReference>
<dbReference type="InterPro" id="IPR043145">
    <property type="entry name" value="Znf_ZZ_sf"/>
</dbReference>
<evidence type="ECO:0000256" key="6">
    <source>
        <dbReference type="ARBA" id="ARBA00023002"/>
    </source>
</evidence>
<dbReference type="PANTHER" id="PTHR13871:SF96">
    <property type="entry name" value="THIOREDOXIN DOMAIN-CONTAINING PROTEIN"/>
    <property type="match status" value="1"/>
</dbReference>
<dbReference type="EMBL" id="CAJNOQ010006776">
    <property type="protein sequence ID" value="CAF1147127.1"/>
    <property type="molecule type" value="Genomic_DNA"/>
</dbReference>
<protein>
    <recommendedName>
        <fullName evidence="1">protein-disulfide reductase</fullName>
        <ecNumber evidence="1">1.8.1.8</ecNumber>
    </recommendedName>
</protein>
<evidence type="ECO:0000256" key="7">
    <source>
        <dbReference type="ARBA" id="ARBA00023027"/>
    </source>
</evidence>
<dbReference type="PROSITE" id="PS51352">
    <property type="entry name" value="THIOREDOXIN_2"/>
    <property type="match status" value="2"/>
</dbReference>
<evidence type="ECO:0000313" key="14">
    <source>
        <dbReference type="EMBL" id="CAF1147127.1"/>
    </source>
</evidence>
<keyword evidence="16" id="KW-1185">Reference proteome</keyword>
<evidence type="ECO:0000256" key="2">
    <source>
        <dbReference type="ARBA" id="ARBA00022723"/>
    </source>
</evidence>
<dbReference type="InterPro" id="IPR013766">
    <property type="entry name" value="Thioredoxin_domain"/>
</dbReference>
<dbReference type="GO" id="GO:0008270">
    <property type="term" value="F:zinc ion binding"/>
    <property type="evidence" value="ECO:0007669"/>
    <property type="project" value="UniProtKB-KW"/>
</dbReference>
<keyword evidence="2" id="KW-0479">Metal-binding</keyword>
<dbReference type="PROSITE" id="PS50135">
    <property type="entry name" value="ZF_ZZ_2"/>
    <property type="match status" value="1"/>
</dbReference>
<evidence type="ECO:0000256" key="9">
    <source>
        <dbReference type="ARBA" id="ARBA00047388"/>
    </source>
</evidence>
<keyword evidence="3" id="KW-0677">Repeat</keyword>
<keyword evidence="6" id="KW-0560">Oxidoreductase</keyword>
<feature type="domain" description="Thioredoxin" evidence="13">
    <location>
        <begin position="1"/>
        <end position="147"/>
    </location>
</feature>
<dbReference type="Proteomes" id="UP000681722">
    <property type="component" value="Unassembled WGS sequence"/>
</dbReference>
<evidence type="ECO:0000256" key="5">
    <source>
        <dbReference type="ARBA" id="ARBA00022833"/>
    </source>
</evidence>
<gene>
    <name evidence="14" type="ORF">GPM918_LOCUS20989</name>
    <name evidence="15" type="ORF">SRO942_LOCUS20985</name>
</gene>
<accession>A0A814SGV1</accession>
<evidence type="ECO:0000313" key="16">
    <source>
        <dbReference type="Proteomes" id="UP000663829"/>
    </source>
</evidence>
<evidence type="ECO:0000259" key="13">
    <source>
        <dbReference type="PROSITE" id="PS51352"/>
    </source>
</evidence>
<dbReference type="Gene3D" id="3.30.60.90">
    <property type="match status" value="2"/>
</dbReference>
<evidence type="ECO:0000256" key="8">
    <source>
        <dbReference type="ARBA" id="ARBA00025782"/>
    </source>
</evidence>
<dbReference type="CDD" id="cd02964">
    <property type="entry name" value="TryX_like_family"/>
    <property type="match status" value="1"/>
</dbReference>
<dbReference type="PROSITE" id="PS01357">
    <property type="entry name" value="ZF_ZZ_1"/>
    <property type="match status" value="2"/>
</dbReference>
<proteinExistence type="inferred from homology"/>
<dbReference type="EMBL" id="CAJOBC010006775">
    <property type="protein sequence ID" value="CAF3910680.1"/>
    <property type="molecule type" value="Genomic_DNA"/>
</dbReference>
<dbReference type="Pfam" id="PF00569">
    <property type="entry name" value="ZZ"/>
    <property type="match status" value="2"/>
</dbReference>
<evidence type="ECO:0000256" key="3">
    <source>
        <dbReference type="ARBA" id="ARBA00022737"/>
    </source>
</evidence>
<dbReference type="Proteomes" id="UP000663829">
    <property type="component" value="Unassembled WGS sequence"/>
</dbReference>
<organism evidence="14 16">
    <name type="scientific">Didymodactylos carnosus</name>
    <dbReference type="NCBI Taxonomy" id="1234261"/>
    <lineage>
        <taxon>Eukaryota</taxon>
        <taxon>Metazoa</taxon>
        <taxon>Spiralia</taxon>
        <taxon>Gnathifera</taxon>
        <taxon>Rotifera</taxon>
        <taxon>Eurotatoria</taxon>
        <taxon>Bdelloidea</taxon>
        <taxon>Philodinida</taxon>
        <taxon>Philodinidae</taxon>
        <taxon>Didymodactylos</taxon>
    </lineage>
</organism>
<keyword evidence="4 11" id="KW-0863">Zinc-finger</keyword>
<comment type="caution">
    <text evidence="14">The sequence shown here is derived from an EMBL/GenBank/DDBJ whole genome shotgun (WGS) entry which is preliminary data.</text>
</comment>
<sequence length="434" mass="50323">MTTKLGGEYLGEKLLNCQSTIDTCELNNKTIGLYFSAHWCGPCRQFTPKLAEVYKNVKSTNPDIPFDIIFISGDHDQNAFNDYYKDMPWKALPFEEHERADKLNELYEIQGIPALVILKPDGEILTTDGDDEIVTDGLIAINKWLEGKTLLWEADIKDYPKNTYVWSYIKCNQCYVKSIVGNRYGCPKRECNYELCEKCYQNQTVKHEHNLMEYLIPKQQCTFEDLFGKNCMLLDQDKQVKLDETNQKYIALYFSAHWCPPCRDFTPLLAELYLKAVNEKKLPFDIIFVSSDRDQQSFDDYYKEMPWKAIPYNNDQVKIQLKSYFVIHGIPSLVVLKPNGQVLTTQGRKDIDKKQLEAIETWCEGKKVEYPKLSKDEFVWPSVTCDGCQMSPLVGERYYCKTCGNYDLCAGCQQKGHEHELMPVPQPNDDDDED</sequence>
<comment type="catalytic activity">
    <reaction evidence="10">
        <text>[protein]-dithiol + NADP(+) = [protein]-disulfide + NADPH + H(+)</text>
        <dbReference type="Rhea" id="RHEA:18753"/>
        <dbReference type="Rhea" id="RHEA-COMP:10593"/>
        <dbReference type="Rhea" id="RHEA-COMP:10594"/>
        <dbReference type="ChEBI" id="CHEBI:15378"/>
        <dbReference type="ChEBI" id="CHEBI:29950"/>
        <dbReference type="ChEBI" id="CHEBI:50058"/>
        <dbReference type="ChEBI" id="CHEBI:57783"/>
        <dbReference type="ChEBI" id="CHEBI:58349"/>
        <dbReference type="EC" id="1.8.1.8"/>
    </reaction>
</comment>
<name>A0A814SGV1_9BILA</name>
<dbReference type="SUPFAM" id="SSF57850">
    <property type="entry name" value="RING/U-box"/>
    <property type="match status" value="2"/>
</dbReference>
<evidence type="ECO:0000259" key="12">
    <source>
        <dbReference type="PROSITE" id="PS50135"/>
    </source>
</evidence>
<feature type="domain" description="ZZ-type" evidence="12">
    <location>
        <begin position="380"/>
        <end position="429"/>
    </location>
</feature>
<dbReference type="InterPro" id="IPR036249">
    <property type="entry name" value="Thioredoxin-like_sf"/>
</dbReference>
<dbReference type="GO" id="GO:0047134">
    <property type="term" value="F:protein-disulfide reductase [NAD(P)H] activity"/>
    <property type="evidence" value="ECO:0007669"/>
    <property type="project" value="UniProtKB-EC"/>
</dbReference>
<evidence type="ECO:0000256" key="1">
    <source>
        <dbReference type="ARBA" id="ARBA00012612"/>
    </source>
</evidence>
<evidence type="ECO:0000313" key="15">
    <source>
        <dbReference type="EMBL" id="CAF3910680.1"/>
    </source>
</evidence>
<dbReference type="EC" id="1.8.1.8" evidence="1"/>
<comment type="similarity">
    <text evidence="8">Belongs to the nucleoredoxin family.</text>
</comment>
<keyword evidence="5" id="KW-0862">Zinc</keyword>
<dbReference type="SUPFAM" id="SSF52833">
    <property type="entry name" value="Thioredoxin-like"/>
    <property type="match status" value="2"/>
</dbReference>